<keyword evidence="3" id="KW-0812">Transmembrane</keyword>
<feature type="transmembrane region" description="Helical" evidence="3">
    <location>
        <begin position="61"/>
        <end position="77"/>
    </location>
</feature>
<feature type="compositionally biased region" description="Basic and acidic residues" evidence="2">
    <location>
        <begin position="542"/>
        <end position="576"/>
    </location>
</feature>
<evidence type="ECO:0000256" key="2">
    <source>
        <dbReference type="SAM" id="MobiDB-lite"/>
    </source>
</evidence>
<feature type="region of interest" description="Disordered" evidence="2">
    <location>
        <begin position="115"/>
        <end position="154"/>
    </location>
</feature>
<feature type="region of interest" description="Disordered" evidence="2">
    <location>
        <begin position="363"/>
        <end position="694"/>
    </location>
</feature>
<name>A0A316YSL5_9BASI</name>
<evidence type="ECO:0000256" key="1">
    <source>
        <dbReference type="ARBA" id="ARBA00010883"/>
    </source>
</evidence>
<feature type="region of interest" description="Disordered" evidence="2">
    <location>
        <begin position="883"/>
        <end position="1042"/>
    </location>
</feature>
<feature type="compositionally biased region" description="Polar residues" evidence="2">
    <location>
        <begin position="418"/>
        <end position="427"/>
    </location>
</feature>
<protein>
    <recommendedName>
        <fullName evidence="4">PXA domain-containing protein</fullName>
    </recommendedName>
</protein>
<dbReference type="InParanoid" id="A0A316YSL5"/>
<feature type="compositionally biased region" description="Low complexity" evidence="2">
    <location>
        <begin position="1381"/>
        <end position="1396"/>
    </location>
</feature>
<keyword evidence="6" id="KW-1185">Reference proteome</keyword>
<keyword evidence="3" id="KW-0472">Membrane</keyword>
<feature type="compositionally biased region" description="Low complexity" evidence="2">
    <location>
        <begin position="944"/>
        <end position="962"/>
    </location>
</feature>
<evidence type="ECO:0000313" key="5">
    <source>
        <dbReference type="EMBL" id="PWN91003.1"/>
    </source>
</evidence>
<feature type="region of interest" description="Disordered" evidence="2">
    <location>
        <begin position="1206"/>
        <end position="1258"/>
    </location>
</feature>
<dbReference type="InterPro" id="IPR003114">
    <property type="entry name" value="Phox_assoc"/>
</dbReference>
<feature type="compositionally biased region" description="Low complexity" evidence="2">
    <location>
        <begin position="602"/>
        <end position="613"/>
    </location>
</feature>
<dbReference type="GeneID" id="37046987"/>
<feature type="compositionally biased region" description="Low complexity" evidence="2">
    <location>
        <begin position="1017"/>
        <end position="1031"/>
    </location>
</feature>
<feature type="compositionally biased region" description="Basic and acidic residues" evidence="2">
    <location>
        <begin position="499"/>
        <end position="513"/>
    </location>
</feature>
<gene>
    <name evidence="5" type="ORF">FA10DRAFT_302183</name>
</gene>
<dbReference type="Pfam" id="PF08628">
    <property type="entry name" value="Nexin_C"/>
    <property type="match status" value="1"/>
</dbReference>
<dbReference type="EMBL" id="KZ819636">
    <property type="protein sequence ID" value="PWN91003.1"/>
    <property type="molecule type" value="Genomic_DNA"/>
</dbReference>
<feature type="region of interest" description="Disordered" evidence="2">
    <location>
        <begin position="1375"/>
        <end position="1413"/>
    </location>
</feature>
<keyword evidence="3" id="KW-1133">Transmembrane helix</keyword>
<feature type="region of interest" description="Disordered" evidence="2">
    <location>
        <begin position="1"/>
        <end position="35"/>
    </location>
</feature>
<dbReference type="SUPFAM" id="SSF64268">
    <property type="entry name" value="PX domain"/>
    <property type="match status" value="1"/>
</dbReference>
<feature type="compositionally biased region" description="Low complexity" evidence="2">
    <location>
        <begin position="1"/>
        <end position="11"/>
    </location>
</feature>
<dbReference type="InterPro" id="IPR036871">
    <property type="entry name" value="PX_dom_sf"/>
</dbReference>
<evidence type="ECO:0000313" key="6">
    <source>
        <dbReference type="Proteomes" id="UP000245768"/>
    </source>
</evidence>
<feature type="compositionally biased region" description="Polar residues" evidence="2">
    <location>
        <begin position="894"/>
        <end position="904"/>
    </location>
</feature>
<evidence type="ECO:0000256" key="3">
    <source>
        <dbReference type="SAM" id="Phobius"/>
    </source>
</evidence>
<feature type="domain" description="PXA" evidence="4">
    <location>
        <begin position="163"/>
        <end position="321"/>
    </location>
</feature>
<dbReference type="STRING" id="215250.A0A316YSL5"/>
<feature type="compositionally biased region" description="Low complexity" evidence="2">
    <location>
        <begin position="1206"/>
        <end position="1222"/>
    </location>
</feature>
<evidence type="ECO:0000259" key="4">
    <source>
        <dbReference type="PROSITE" id="PS51207"/>
    </source>
</evidence>
<feature type="compositionally biased region" description="Polar residues" evidence="2">
    <location>
        <begin position="998"/>
        <end position="1016"/>
    </location>
</feature>
<dbReference type="Pfam" id="PF02194">
    <property type="entry name" value="PXA"/>
    <property type="match status" value="1"/>
</dbReference>
<organism evidence="5 6">
    <name type="scientific">Acaromyces ingoldii</name>
    <dbReference type="NCBI Taxonomy" id="215250"/>
    <lineage>
        <taxon>Eukaryota</taxon>
        <taxon>Fungi</taxon>
        <taxon>Dikarya</taxon>
        <taxon>Basidiomycota</taxon>
        <taxon>Ustilaginomycotina</taxon>
        <taxon>Exobasidiomycetes</taxon>
        <taxon>Exobasidiales</taxon>
        <taxon>Cryptobasidiaceae</taxon>
        <taxon>Acaromyces</taxon>
    </lineage>
</organism>
<accession>A0A316YSL5</accession>
<comment type="similarity">
    <text evidence="1">Belongs to the sorting nexin family.</text>
</comment>
<feature type="compositionally biased region" description="Pro residues" evidence="2">
    <location>
        <begin position="449"/>
        <end position="460"/>
    </location>
</feature>
<dbReference type="OrthoDB" id="120967at2759"/>
<dbReference type="PANTHER" id="PTHR22775:SF3">
    <property type="entry name" value="SORTING NEXIN-13"/>
    <property type="match status" value="1"/>
</dbReference>
<dbReference type="InterPro" id="IPR013937">
    <property type="entry name" value="Sorting_nexin_C"/>
</dbReference>
<feature type="compositionally biased region" description="Low complexity" evidence="2">
    <location>
        <begin position="393"/>
        <end position="406"/>
    </location>
</feature>
<dbReference type="PROSITE" id="PS51207">
    <property type="entry name" value="PXA"/>
    <property type="match status" value="1"/>
</dbReference>
<dbReference type="Proteomes" id="UP000245768">
    <property type="component" value="Unassembled WGS sequence"/>
</dbReference>
<dbReference type="PANTHER" id="PTHR22775">
    <property type="entry name" value="SORTING NEXIN"/>
    <property type="match status" value="1"/>
</dbReference>
<proteinExistence type="inferred from homology"/>
<feature type="transmembrane region" description="Helical" evidence="3">
    <location>
        <begin position="35"/>
        <end position="54"/>
    </location>
</feature>
<dbReference type="GO" id="GO:0035091">
    <property type="term" value="F:phosphatidylinositol binding"/>
    <property type="evidence" value="ECO:0007669"/>
    <property type="project" value="InterPro"/>
</dbReference>
<feature type="compositionally biased region" description="Low complexity" evidence="2">
    <location>
        <begin position="580"/>
        <end position="593"/>
    </location>
</feature>
<dbReference type="RefSeq" id="XP_025378201.1">
    <property type="nucleotide sequence ID" value="XM_025525071.1"/>
</dbReference>
<feature type="region of interest" description="Disordered" evidence="2">
    <location>
        <begin position="339"/>
        <end position="358"/>
    </location>
</feature>
<feature type="compositionally biased region" description="Low complexity" evidence="2">
    <location>
        <begin position="437"/>
        <end position="448"/>
    </location>
</feature>
<reference evidence="5 6" key="1">
    <citation type="journal article" date="2018" name="Mol. Biol. Evol.">
        <title>Broad Genomic Sampling Reveals a Smut Pathogenic Ancestry of the Fungal Clade Ustilaginomycotina.</title>
        <authorList>
            <person name="Kijpornyongpan T."/>
            <person name="Mondo S.J."/>
            <person name="Barry K."/>
            <person name="Sandor L."/>
            <person name="Lee J."/>
            <person name="Lipzen A."/>
            <person name="Pangilinan J."/>
            <person name="LaButti K."/>
            <person name="Hainaut M."/>
            <person name="Henrissat B."/>
            <person name="Grigoriev I.V."/>
            <person name="Spatafora J.W."/>
            <person name="Aime M.C."/>
        </authorList>
    </citation>
    <scope>NUCLEOTIDE SEQUENCE [LARGE SCALE GENOMIC DNA]</scope>
    <source>
        <strain evidence="5 6">MCA 4198</strain>
    </source>
</reference>
<feature type="compositionally biased region" description="Low complexity" evidence="2">
    <location>
        <begin position="622"/>
        <end position="641"/>
    </location>
</feature>
<sequence>MAEAEAGAAPGTGRKQPERPGAAKGRGGRSRPTELSGSPLVAIALAIGVLAVVVRSGWVNVVLVLFCSVLLLLNPWVRTFLELPQMPGVKLSADSRAKGAYSPFDPARFLNIVAPSPSPSSSPSPSTVDAADSSAERKESTSKPAKKPPLDRSESYAALRRMPAHLRRPLGDLEELVVRDFVCTWYEYHSFGDSCLPNEARYSIDHAMGSIYASMEHARTADVASELLLTATSVLLTTLRTRRLHPDAPPIFASDSARIAALREAIDRVFVRHMKASDGHCDMLRVLLREIISKQVWNALGGLGEPDFFNRKIVEWGQKKAEREAGFESPSAASASAAASAAASPVPPRHSYSSPVVPLAKDSADEKAATAGLLSPLESPTHTVPLSPTKRLASPASPSPGASAAAAGGGPARGASPFTSEPLTTQPRAMAMPKTMSIPSSSSSAAPSPALPPPPVPRRPTPLDRQENEAAPPALPQRNGMEHPSLASPRKPVPSPSKAEAEEQLAARDERRPSMAQEFASSPAMPMNVPPGAHQGMVLPESLRRSMASRDKDEEHDGLESEGYRLSGEESRRRDSQGWPPSSSSASSSARPSLDMQRRESQQSQPSSSSRPSLNMARLESPRNSMSSPSPSSSSFFASSSTTHKPPSRPPSAASGGIPPAPDLADVLSSGGAGAGNSANSGSGAGDGGGRSDSASMAALRDAFEAFLERGGATSRSLFFSPPSAATVAPGEGEALLKLHVGLATIAKLVPTSDAADGEIFRQDAESIVAKALRSLGMGADDGGTASRTVRDALVHAAQRLAVGAEQGGRVREVLRPVELTLWARLSGLYEHFWKETCTRAQHVPRTAPSPSAHAQQFNTQQRADAGLPLRYDARRANTLESAAAKAHGVSGSAPGSKTASPARTSLELPYEPRRKQAPPPLAAKAGHDGASLQRPGSTPPVRSSVGLGAASTSASASGTTSTDEKSSRPKSWLADVDEASRSSALMGPPPPPPPRAQKQNEAHTSSSSASRQDQPAASTSDGAAAAANAAKRPVPLRPDEVQAGTPLATDAIPASTGPLIEISVTDVSPNAERPNQPLDVRTLELMVAVEGLAGDGGGFVFMRQWSEFEALDRDLRTAQTGTSPTLPRARGKTSVEISLEVQRYLDELLSSPALVASKPVQHFVDKTRAGAPTGQRANALLNTLNLTGRHFERAGKSFASAVKLSSSSSSIPGGSNNNNNNEQNTAAPRAAKASADVPSTPPTNGSEAGAAFGGHYEGGARPTKAAAAAAAAASPPSSELSQAQLDNLLSSLFSIADEAFNLSGGWTLRRGMLRILEQIVRTQYWSSILGLFNGLAGALSSEKMGGWAQDVCNRFWPGGKWHLSDEGQALLAAQEREKQQQQQLPHPQSQAQSQAPPLPQPQQIRTDEDKRRTHAEAQRILLGYAPAQAGFILGPGGKQATERAMMLIHEEICSVQTSFDLALMLVLRLCDVVAR</sequence>